<dbReference type="EMBL" id="BSFE01000016">
    <property type="protein sequence ID" value="GLK53962.1"/>
    <property type="molecule type" value="Genomic_DNA"/>
</dbReference>
<dbReference type="Proteomes" id="UP001143486">
    <property type="component" value="Unassembled WGS sequence"/>
</dbReference>
<comment type="caution">
    <text evidence="3">The sequence shown here is derived from an EMBL/GenBank/DDBJ whole genome shotgun (WGS) entry which is preliminary data.</text>
</comment>
<reference evidence="3" key="2">
    <citation type="submission" date="2023-01" db="EMBL/GenBank/DDBJ databases">
        <authorList>
            <person name="Sun Q."/>
            <person name="Evtushenko L."/>
        </authorList>
    </citation>
    <scope>NUCLEOTIDE SEQUENCE</scope>
    <source>
        <strain evidence="3">VKM B-1513</strain>
    </source>
</reference>
<dbReference type="AlphaFoldDB" id="A0A9W6IQS2"/>
<name>A0A9W6IQS2_9PROT</name>
<organism evidence="3 4">
    <name type="scientific">Maricaulis virginensis</name>
    <dbReference type="NCBI Taxonomy" id="144022"/>
    <lineage>
        <taxon>Bacteria</taxon>
        <taxon>Pseudomonadati</taxon>
        <taxon>Pseudomonadota</taxon>
        <taxon>Alphaproteobacteria</taxon>
        <taxon>Maricaulales</taxon>
        <taxon>Maricaulaceae</taxon>
        <taxon>Maricaulis</taxon>
    </lineage>
</organism>
<reference evidence="3" key="1">
    <citation type="journal article" date="2014" name="Int. J. Syst. Evol. Microbiol.">
        <title>Complete genome sequence of Corynebacterium casei LMG S-19264T (=DSM 44701T), isolated from a smear-ripened cheese.</title>
        <authorList>
            <consortium name="US DOE Joint Genome Institute (JGI-PGF)"/>
            <person name="Walter F."/>
            <person name="Albersmeier A."/>
            <person name="Kalinowski J."/>
            <person name="Ruckert C."/>
        </authorList>
    </citation>
    <scope>NUCLEOTIDE SEQUENCE</scope>
    <source>
        <strain evidence="3">VKM B-1513</strain>
    </source>
</reference>
<gene>
    <name evidence="3" type="ORF">GCM10017621_34700</name>
</gene>
<accession>A0A9W6IQS2</accession>
<keyword evidence="4" id="KW-1185">Reference proteome</keyword>
<sequence length="303" mass="33182">MARTVLHTIVEDIGGEVLAGGTAALCPGPGHSPVDRSMSLKLGDNNEIIVNSFSSRTDWMQCRRWLEDLGYLKPFSRRSSPTRPAVAKTVSSQRIYDPSKIDYARSLWNKAVPAAGSLVARYHVFRGLSVADANSNSVRFLEHCDTMPYGTRFGRPKTLPAMVCRIDNPDGALCGVHLTFLNARTGDRMRTGKQRLILGRMMGGAIRMDAPGRRLLVAEGYETARAASHRFNLPAWSLLSSKNFFEWIPPAGVDELTIAGDPGEEGKAAADALAETCWQHGVRPIIEIPDNDRDWAAQNTSCG</sequence>
<dbReference type="InterPro" id="IPR055570">
    <property type="entry name" value="DUF7146"/>
</dbReference>
<evidence type="ECO:0000259" key="1">
    <source>
        <dbReference type="Pfam" id="PF13362"/>
    </source>
</evidence>
<dbReference type="RefSeq" id="WP_271188294.1">
    <property type="nucleotide sequence ID" value="NZ_BSFE01000016.1"/>
</dbReference>
<evidence type="ECO:0000313" key="3">
    <source>
        <dbReference type="EMBL" id="GLK53962.1"/>
    </source>
</evidence>
<evidence type="ECO:0008006" key="5">
    <source>
        <dbReference type="Google" id="ProtNLM"/>
    </source>
</evidence>
<dbReference type="InterPro" id="IPR006171">
    <property type="entry name" value="TOPRIM_dom"/>
</dbReference>
<dbReference type="Pfam" id="PF13362">
    <property type="entry name" value="Toprim_3"/>
    <property type="match status" value="1"/>
</dbReference>
<evidence type="ECO:0000313" key="4">
    <source>
        <dbReference type="Proteomes" id="UP001143486"/>
    </source>
</evidence>
<protein>
    <recommendedName>
        <fullName evidence="5">Toprim domain-containing protein</fullName>
    </recommendedName>
</protein>
<feature type="domain" description="DUF7146" evidence="2">
    <location>
        <begin position="101"/>
        <end position="207"/>
    </location>
</feature>
<feature type="domain" description="Toprim" evidence="1">
    <location>
        <begin position="215"/>
        <end position="296"/>
    </location>
</feature>
<evidence type="ECO:0000259" key="2">
    <source>
        <dbReference type="Pfam" id="PF23639"/>
    </source>
</evidence>
<dbReference type="Pfam" id="PF23639">
    <property type="entry name" value="DUF7146"/>
    <property type="match status" value="1"/>
</dbReference>
<proteinExistence type="predicted"/>